<dbReference type="InterPro" id="IPR005119">
    <property type="entry name" value="LysR_subst-bd"/>
</dbReference>
<dbReference type="PRINTS" id="PR00039">
    <property type="entry name" value="HTHLYSR"/>
</dbReference>
<dbReference type="InterPro" id="IPR036388">
    <property type="entry name" value="WH-like_DNA-bd_sf"/>
</dbReference>
<dbReference type="PANTHER" id="PTHR30293">
    <property type="entry name" value="TRANSCRIPTIONAL REGULATORY PROTEIN NAC-RELATED"/>
    <property type="match status" value="1"/>
</dbReference>
<keyword evidence="8" id="KW-1185">Reference proteome</keyword>
<name>A0A517TYQ6_9BACT</name>
<evidence type="ECO:0000259" key="6">
    <source>
        <dbReference type="PROSITE" id="PS50931"/>
    </source>
</evidence>
<keyword evidence="3" id="KW-0238">DNA-binding</keyword>
<dbReference type="InterPro" id="IPR036390">
    <property type="entry name" value="WH_DNA-bd_sf"/>
</dbReference>
<evidence type="ECO:0000256" key="4">
    <source>
        <dbReference type="ARBA" id="ARBA00023159"/>
    </source>
</evidence>
<comment type="similarity">
    <text evidence="1">Belongs to the LysR transcriptional regulatory family.</text>
</comment>
<dbReference type="NCBIfam" id="NF008284">
    <property type="entry name" value="PRK11062.1"/>
    <property type="match status" value="1"/>
</dbReference>
<evidence type="ECO:0000256" key="5">
    <source>
        <dbReference type="ARBA" id="ARBA00023163"/>
    </source>
</evidence>
<dbReference type="SUPFAM" id="SSF53850">
    <property type="entry name" value="Periplasmic binding protein-like II"/>
    <property type="match status" value="1"/>
</dbReference>
<keyword evidence="2" id="KW-0805">Transcription regulation</keyword>
<proteinExistence type="inferred from homology"/>
<dbReference type="Gene3D" id="1.10.10.10">
    <property type="entry name" value="Winged helix-like DNA-binding domain superfamily/Winged helix DNA-binding domain"/>
    <property type="match status" value="1"/>
</dbReference>
<dbReference type="Gene3D" id="3.40.190.290">
    <property type="match status" value="1"/>
</dbReference>
<dbReference type="PANTHER" id="PTHR30293:SF2">
    <property type="entry name" value="TRANSCRIPTIONAL ACTIVATOR PROTEIN NHAR"/>
    <property type="match status" value="1"/>
</dbReference>
<evidence type="ECO:0000313" key="8">
    <source>
        <dbReference type="Proteomes" id="UP000317909"/>
    </source>
</evidence>
<dbReference type="Proteomes" id="UP000317909">
    <property type="component" value="Chromosome"/>
</dbReference>
<protein>
    <submittedName>
        <fullName evidence="7">Transcriptional activator protein NhaR</fullName>
    </submittedName>
</protein>
<dbReference type="EMBL" id="CP036339">
    <property type="protein sequence ID" value="QDT73507.1"/>
    <property type="molecule type" value="Genomic_DNA"/>
</dbReference>
<evidence type="ECO:0000256" key="3">
    <source>
        <dbReference type="ARBA" id="ARBA00023125"/>
    </source>
</evidence>
<gene>
    <name evidence="7" type="primary">nhaR_2</name>
    <name evidence="7" type="ORF">I41_26960</name>
</gene>
<keyword evidence="4" id="KW-0010">Activator</keyword>
<feature type="domain" description="HTH lysR-type" evidence="6">
    <location>
        <begin position="6"/>
        <end position="63"/>
    </location>
</feature>
<evidence type="ECO:0000256" key="2">
    <source>
        <dbReference type="ARBA" id="ARBA00023015"/>
    </source>
</evidence>
<sequence>MTLDQLNFDCLYTFWMVAREGSIARACPKLFLAQPTVSGQLRALEKTLGHKLFTRAGRGLALTDTGHFVFRHADEIFSLGQELLRGVGGQPRELPLRLIVGIADVLPKSVTYRLLKPALAFDKVRVVCREGKTDQLLAELALHRLDLVLSDAPLHPSLSIQAFSHLLGESTITIVGVESLAQKFRKNFPASLDQAPFYLPTENTVLRRSMDGWFDANGIRPLVLAEFEDSALMKSFGREGHALMAIPSVVERDVQLQYQLQAVGRIEAIREKFFAISAERRIQHPGVLAVSAEARKLLAK</sequence>
<organism evidence="7 8">
    <name type="scientific">Lacipirellula limnantheis</name>
    <dbReference type="NCBI Taxonomy" id="2528024"/>
    <lineage>
        <taxon>Bacteria</taxon>
        <taxon>Pseudomonadati</taxon>
        <taxon>Planctomycetota</taxon>
        <taxon>Planctomycetia</taxon>
        <taxon>Pirellulales</taxon>
        <taxon>Lacipirellulaceae</taxon>
        <taxon>Lacipirellula</taxon>
    </lineage>
</organism>
<evidence type="ECO:0000313" key="7">
    <source>
        <dbReference type="EMBL" id="QDT73507.1"/>
    </source>
</evidence>
<accession>A0A517TYQ6</accession>
<dbReference type="Pfam" id="PF00126">
    <property type="entry name" value="HTH_1"/>
    <property type="match status" value="1"/>
</dbReference>
<dbReference type="GO" id="GO:0003677">
    <property type="term" value="F:DNA binding"/>
    <property type="evidence" value="ECO:0007669"/>
    <property type="project" value="UniProtKB-KW"/>
</dbReference>
<dbReference type="SUPFAM" id="SSF46785">
    <property type="entry name" value="Winged helix' DNA-binding domain"/>
    <property type="match status" value="1"/>
</dbReference>
<dbReference type="GO" id="GO:0003700">
    <property type="term" value="F:DNA-binding transcription factor activity"/>
    <property type="evidence" value="ECO:0007669"/>
    <property type="project" value="InterPro"/>
</dbReference>
<dbReference type="InterPro" id="IPR000847">
    <property type="entry name" value="LysR_HTH_N"/>
</dbReference>
<keyword evidence="5" id="KW-0804">Transcription</keyword>
<dbReference type="AlphaFoldDB" id="A0A517TYQ6"/>
<dbReference type="PROSITE" id="PS50931">
    <property type="entry name" value="HTH_LYSR"/>
    <property type="match status" value="1"/>
</dbReference>
<dbReference type="KEGG" id="llh:I41_26960"/>
<dbReference type="OrthoDB" id="464481at2"/>
<dbReference type="GO" id="GO:2000142">
    <property type="term" value="P:regulation of DNA-templated transcription initiation"/>
    <property type="evidence" value="ECO:0007669"/>
    <property type="project" value="TreeGrafter"/>
</dbReference>
<reference evidence="7 8" key="1">
    <citation type="submission" date="2019-02" db="EMBL/GenBank/DDBJ databases">
        <title>Deep-cultivation of Planctomycetes and their phenomic and genomic characterization uncovers novel biology.</title>
        <authorList>
            <person name="Wiegand S."/>
            <person name="Jogler M."/>
            <person name="Boedeker C."/>
            <person name="Pinto D."/>
            <person name="Vollmers J."/>
            <person name="Rivas-Marin E."/>
            <person name="Kohn T."/>
            <person name="Peeters S.H."/>
            <person name="Heuer A."/>
            <person name="Rast P."/>
            <person name="Oberbeckmann S."/>
            <person name="Bunk B."/>
            <person name="Jeske O."/>
            <person name="Meyerdierks A."/>
            <person name="Storesund J.E."/>
            <person name="Kallscheuer N."/>
            <person name="Luecker S."/>
            <person name="Lage O.M."/>
            <person name="Pohl T."/>
            <person name="Merkel B.J."/>
            <person name="Hornburger P."/>
            <person name="Mueller R.-W."/>
            <person name="Bruemmer F."/>
            <person name="Labrenz M."/>
            <person name="Spormann A.M."/>
            <person name="Op den Camp H."/>
            <person name="Overmann J."/>
            <person name="Amann R."/>
            <person name="Jetten M.S.M."/>
            <person name="Mascher T."/>
            <person name="Medema M.H."/>
            <person name="Devos D.P."/>
            <person name="Kaster A.-K."/>
            <person name="Ovreas L."/>
            <person name="Rohde M."/>
            <person name="Galperin M.Y."/>
            <person name="Jogler C."/>
        </authorList>
    </citation>
    <scope>NUCLEOTIDE SEQUENCE [LARGE SCALE GENOMIC DNA]</scope>
    <source>
        <strain evidence="7 8">I41</strain>
    </source>
</reference>
<dbReference type="Pfam" id="PF03466">
    <property type="entry name" value="LysR_substrate"/>
    <property type="match status" value="1"/>
</dbReference>
<evidence type="ECO:0000256" key="1">
    <source>
        <dbReference type="ARBA" id="ARBA00009437"/>
    </source>
</evidence>
<dbReference type="RefSeq" id="WP_145433088.1">
    <property type="nucleotide sequence ID" value="NZ_CP036339.1"/>
</dbReference>